<accession>A0AAQ3WKD9</accession>
<proteinExistence type="predicted"/>
<dbReference type="EMBL" id="CP144747">
    <property type="protein sequence ID" value="WVZ64616.1"/>
    <property type="molecule type" value="Genomic_DNA"/>
</dbReference>
<name>A0AAQ3WKD9_PASNO</name>
<organism evidence="1 2">
    <name type="scientific">Paspalum notatum var. saurae</name>
    <dbReference type="NCBI Taxonomy" id="547442"/>
    <lineage>
        <taxon>Eukaryota</taxon>
        <taxon>Viridiplantae</taxon>
        <taxon>Streptophyta</taxon>
        <taxon>Embryophyta</taxon>
        <taxon>Tracheophyta</taxon>
        <taxon>Spermatophyta</taxon>
        <taxon>Magnoliopsida</taxon>
        <taxon>Liliopsida</taxon>
        <taxon>Poales</taxon>
        <taxon>Poaceae</taxon>
        <taxon>PACMAD clade</taxon>
        <taxon>Panicoideae</taxon>
        <taxon>Andropogonodae</taxon>
        <taxon>Paspaleae</taxon>
        <taxon>Paspalinae</taxon>
        <taxon>Paspalum</taxon>
    </lineage>
</organism>
<keyword evidence="2" id="KW-1185">Reference proteome</keyword>
<sequence>MAAPYATASSGALLPIEEFPQHALHLGDAGGATHKDNVVDAALAHLGVTEAPLHGLHTAAENVFVELIKFGAGDGGREVDASIEGFHLNGGLHHARQHPLGSLAGCFQPPECLLVIPDLNLPMLPQELP</sequence>
<dbReference type="InterPro" id="IPR019651">
    <property type="entry name" value="Glutamate_DH_NAD-spec"/>
</dbReference>
<protein>
    <submittedName>
        <fullName evidence="1">Uncharacterized protein</fullName>
    </submittedName>
</protein>
<reference evidence="1 2" key="1">
    <citation type="submission" date="2024-02" db="EMBL/GenBank/DDBJ databases">
        <title>High-quality chromosome-scale genome assembly of Pensacola bahiagrass (Paspalum notatum Flugge var. saurae).</title>
        <authorList>
            <person name="Vega J.M."/>
            <person name="Podio M."/>
            <person name="Orjuela J."/>
            <person name="Siena L.A."/>
            <person name="Pessino S.C."/>
            <person name="Combes M.C."/>
            <person name="Mariac C."/>
            <person name="Albertini E."/>
            <person name="Pupilli F."/>
            <person name="Ortiz J.P.A."/>
            <person name="Leblanc O."/>
        </authorList>
    </citation>
    <scope>NUCLEOTIDE SEQUENCE [LARGE SCALE GENOMIC DNA]</scope>
    <source>
        <strain evidence="1">R1</strain>
        <tissue evidence="1">Leaf</tissue>
    </source>
</reference>
<dbReference type="Proteomes" id="UP001341281">
    <property type="component" value="Chromosome 03"/>
</dbReference>
<dbReference type="AlphaFoldDB" id="A0AAQ3WKD9"/>
<dbReference type="Pfam" id="PF10712">
    <property type="entry name" value="NAD-GH"/>
    <property type="match status" value="1"/>
</dbReference>
<evidence type="ECO:0000313" key="1">
    <source>
        <dbReference type="EMBL" id="WVZ64616.1"/>
    </source>
</evidence>
<evidence type="ECO:0000313" key="2">
    <source>
        <dbReference type="Proteomes" id="UP001341281"/>
    </source>
</evidence>
<gene>
    <name evidence="1" type="ORF">U9M48_014111</name>
</gene>